<dbReference type="FunFam" id="2.60.120.10:FF:000002">
    <property type="entry name" value="Cyclic nucleotide gated channel alpha 1a"/>
    <property type="match status" value="1"/>
</dbReference>
<feature type="transmembrane region" description="Helical" evidence="11">
    <location>
        <begin position="323"/>
        <end position="347"/>
    </location>
</feature>
<feature type="transmembrane region" description="Helical" evidence="11">
    <location>
        <begin position="409"/>
        <end position="434"/>
    </location>
</feature>
<keyword evidence="3 11" id="KW-0812">Transmembrane</keyword>
<dbReference type="PROSITE" id="PS00888">
    <property type="entry name" value="CNMP_BINDING_1"/>
    <property type="match status" value="1"/>
</dbReference>
<evidence type="ECO:0000256" key="3">
    <source>
        <dbReference type="ARBA" id="ARBA00022692"/>
    </source>
</evidence>
<keyword evidence="9" id="KW-0175">Coiled coil</keyword>
<dbReference type="GO" id="GO:0044877">
    <property type="term" value="F:protein-containing complex binding"/>
    <property type="evidence" value="ECO:0007669"/>
    <property type="project" value="TreeGrafter"/>
</dbReference>
<dbReference type="GO" id="GO:0005223">
    <property type="term" value="F:intracellularly cGMP-activated cation channel activity"/>
    <property type="evidence" value="ECO:0007669"/>
    <property type="project" value="TreeGrafter"/>
</dbReference>
<feature type="transmembrane region" description="Helical" evidence="11">
    <location>
        <begin position="138"/>
        <end position="159"/>
    </location>
</feature>
<dbReference type="GO" id="GO:0005886">
    <property type="term" value="C:plasma membrane"/>
    <property type="evidence" value="ECO:0007669"/>
    <property type="project" value="TreeGrafter"/>
</dbReference>
<evidence type="ECO:0000256" key="7">
    <source>
        <dbReference type="ARBA" id="ARBA00023286"/>
    </source>
</evidence>
<dbReference type="EMBL" id="JX564544">
    <property type="protein sequence ID" value="AGB13742.1"/>
    <property type="molecule type" value="Genomic_DNA"/>
</dbReference>
<evidence type="ECO:0000313" key="13">
    <source>
        <dbReference type="EMBL" id="AGB13742.1"/>
    </source>
</evidence>
<organism evidence="13">
    <name type="scientific">Mnemiopsis leidyi</name>
    <name type="common">Sea walnut</name>
    <name type="synonym">Warty comb jellyfish</name>
    <dbReference type="NCBI Taxonomy" id="27923"/>
    <lineage>
        <taxon>Eukaryota</taxon>
        <taxon>Metazoa</taxon>
        <taxon>Ctenophora</taxon>
        <taxon>Tentaculata</taxon>
        <taxon>Lobata</taxon>
        <taxon>Bolinopsidae</taxon>
        <taxon>Mnemiopsis</taxon>
    </lineage>
</organism>
<evidence type="ECO:0000256" key="2">
    <source>
        <dbReference type="ARBA" id="ARBA00022448"/>
    </source>
</evidence>
<dbReference type="PROSITE" id="PS50042">
    <property type="entry name" value="CNMP_BINDING_3"/>
    <property type="match status" value="1"/>
</dbReference>
<dbReference type="AlphaFoldDB" id="L0I4T6"/>
<keyword evidence="2" id="KW-0813">Transport</keyword>
<dbReference type="SUPFAM" id="SSF51206">
    <property type="entry name" value="cAMP-binding domain-like"/>
    <property type="match status" value="1"/>
</dbReference>
<dbReference type="InterPro" id="IPR000595">
    <property type="entry name" value="cNMP-bd_dom"/>
</dbReference>
<dbReference type="SUPFAM" id="SSF81324">
    <property type="entry name" value="Voltage-gated potassium channels"/>
    <property type="match status" value="2"/>
</dbReference>
<dbReference type="InterPro" id="IPR018488">
    <property type="entry name" value="cNMP-bd_CS"/>
</dbReference>
<dbReference type="PANTHER" id="PTHR45638">
    <property type="entry name" value="CYCLIC NUCLEOTIDE-GATED CATION CHANNEL SUBUNIT A"/>
    <property type="match status" value="1"/>
</dbReference>
<dbReference type="PROSITE" id="PS00889">
    <property type="entry name" value="CNMP_BINDING_2"/>
    <property type="match status" value="1"/>
</dbReference>
<keyword evidence="5" id="KW-0406">Ion transport</keyword>
<protein>
    <submittedName>
        <fullName evidence="13">Cyclic nucleotide gated ion channel</fullName>
    </submittedName>
</protein>
<dbReference type="InterPro" id="IPR018490">
    <property type="entry name" value="cNMP-bd_dom_sf"/>
</dbReference>
<comment type="subcellular location">
    <subcellularLocation>
        <location evidence="1">Membrane</location>
        <topology evidence="1">Multi-pass membrane protein</topology>
    </subcellularLocation>
</comment>
<evidence type="ECO:0000256" key="8">
    <source>
        <dbReference type="ARBA" id="ARBA00023303"/>
    </source>
</evidence>
<accession>L0I4T6</accession>
<dbReference type="SMART" id="SM00100">
    <property type="entry name" value="cNMP"/>
    <property type="match status" value="1"/>
</dbReference>
<evidence type="ECO:0000256" key="1">
    <source>
        <dbReference type="ARBA" id="ARBA00004141"/>
    </source>
</evidence>
<dbReference type="PANTHER" id="PTHR45638:SF11">
    <property type="entry name" value="CYCLIC NUCLEOTIDE-GATED CATION CHANNEL SUBUNIT A"/>
    <property type="match status" value="1"/>
</dbReference>
<gene>
    <name evidence="13" type="ORF">ML08605a</name>
</gene>
<dbReference type="Gene3D" id="2.60.120.10">
    <property type="entry name" value="Jelly Rolls"/>
    <property type="match status" value="1"/>
</dbReference>
<keyword evidence="6 11" id="KW-0472">Membrane</keyword>
<keyword evidence="8" id="KW-0407">Ion channel</keyword>
<proteinExistence type="predicted"/>
<dbReference type="CDD" id="cd00038">
    <property type="entry name" value="CAP_ED"/>
    <property type="match status" value="1"/>
</dbReference>
<dbReference type="GO" id="GO:0017071">
    <property type="term" value="C:intracellular cyclic nucleotide activated cation channel complex"/>
    <property type="evidence" value="ECO:0007669"/>
    <property type="project" value="TreeGrafter"/>
</dbReference>
<dbReference type="InterPro" id="IPR005821">
    <property type="entry name" value="Ion_trans_dom"/>
</dbReference>
<keyword evidence="7" id="KW-1071">Ligand-gated ion channel</keyword>
<evidence type="ECO:0000256" key="6">
    <source>
        <dbReference type="ARBA" id="ARBA00023136"/>
    </source>
</evidence>
<feature type="coiled-coil region" evidence="9">
    <location>
        <begin position="662"/>
        <end position="689"/>
    </location>
</feature>
<evidence type="ECO:0000259" key="12">
    <source>
        <dbReference type="PROSITE" id="PS50042"/>
    </source>
</evidence>
<evidence type="ECO:0000256" key="10">
    <source>
        <dbReference type="SAM" id="MobiDB-lite"/>
    </source>
</evidence>
<evidence type="ECO:0000256" key="4">
    <source>
        <dbReference type="ARBA" id="ARBA00022989"/>
    </source>
</evidence>
<evidence type="ECO:0000256" key="9">
    <source>
        <dbReference type="SAM" id="Coils"/>
    </source>
</evidence>
<dbReference type="Pfam" id="PF00027">
    <property type="entry name" value="cNMP_binding"/>
    <property type="match status" value="1"/>
</dbReference>
<feature type="domain" description="Cyclic nucleotide-binding" evidence="12">
    <location>
        <begin position="513"/>
        <end position="633"/>
    </location>
</feature>
<sequence>MELLNQLLLPLCLRPFFRVAFNELEQGDFFTTWMVIDILADVLYVLDFFASFRIGFLERGLLVTDTAQLSKKYMKSMAFYIDIFSILPTQVVYFIPTFASPVFARPAVRIIRLLKGRRIMQFVDRSECVSNFPVLGRLTVLCMAMLMVMHWNACLYYFLSIEIIEKGYADITDLDSRSNFIYPPSRDMDGHVNKYNATSMKYAFSLYWSTQTMTTIGEVQQPTEVWEYFYLTFVFLVGVMIFASVVGSIGNVITNLRANRNLFQDRLDNLKEYMGYRKIIYAFALSHTTKFVPPLIRLSKFFKFHRLVAWNDRTECRTSVPTLWRVVTLFTIMLMVMHWNACLYYFVSTTVISPKENRSSFIYPPEIDDEGNPNKFASTAMKYAVSLYWSTQTMTTIGEMEQPEELWEYVYMTIIFLIGVMIFASVVGSIGNIITNLRANRSVFQDRLDHLKEYMGYRNVGKDLQNRIIRWFDYLWAQNHTFEEEDVLKYLPDKLQAEMAIHVHLATLKQVELFQNCESGFLIALVLKLKHQVYSPGDYVCRKGDIGREMFIVKQGMLQVTADDGRALATLSDGSYFGEISLLNVGKNGNRRTANVRSVGYSDLFCLRKEDLLHALNDYPEMREVLKEAARQKLARDAKPQQDEENTENERRISFTNSVELADTLGKRLEDLEKLVLTLAQEIKTTNKSVVSLQKQLTKVYPNSKDSSSSSSDSDS</sequence>
<evidence type="ECO:0000256" key="11">
    <source>
        <dbReference type="SAM" id="Phobius"/>
    </source>
</evidence>
<dbReference type="OMA" id="VMHWNAC"/>
<dbReference type="Gene3D" id="1.10.287.630">
    <property type="entry name" value="Helix hairpin bin"/>
    <property type="match status" value="1"/>
</dbReference>
<dbReference type="HOGENOM" id="CLU_005746_12_2_1"/>
<dbReference type="InterPro" id="IPR014710">
    <property type="entry name" value="RmlC-like_jellyroll"/>
</dbReference>
<feature type="transmembrane region" description="Helical" evidence="11">
    <location>
        <begin position="228"/>
        <end position="253"/>
    </location>
</feature>
<reference evidence="13" key="1">
    <citation type="journal article" date="2012" name="BMC Biol.">
        <title>Genomic organization, evolution, and expression of photoprotein and opsin genes in Mnemiopsis leidyi: a new view of ctenophore photocytes.</title>
        <authorList>
            <person name="Schnitzler C.E."/>
            <person name="Pang K."/>
            <person name="Powers M.L."/>
            <person name="Reitzel A.M."/>
            <person name="Ryan J.F."/>
            <person name="Simmons D."/>
            <person name="Tada T."/>
            <person name="Park M."/>
            <person name="Gupta J."/>
            <person name="Brooks S.Y."/>
            <person name="Blakesley R.W."/>
            <person name="Yokoyama S."/>
            <person name="Haddock S.H."/>
            <person name="Martindale M.Q."/>
            <person name="Baxevanis A.D."/>
        </authorList>
    </citation>
    <scope>NUCLEOTIDE SEQUENCE</scope>
</reference>
<name>L0I4T6_MNELE</name>
<dbReference type="Gene3D" id="1.10.287.70">
    <property type="match status" value="2"/>
</dbReference>
<dbReference type="InterPro" id="IPR050866">
    <property type="entry name" value="CNG_cation_channel"/>
</dbReference>
<evidence type="ECO:0000256" key="5">
    <source>
        <dbReference type="ARBA" id="ARBA00023065"/>
    </source>
</evidence>
<dbReference type="Pfam" id="PF00520">
    <property type="entry name" value="Ion_trans"/>
    <property type="match status" value="2"/>
</dbReference>
<feature type="region of interest" description="Disordered" evidence="10">
    <location>
        <begin position="633"/>
        <end position="652"/>
    </location>
</feature>
<dbReference type="FunFam" id="1.10.287.630:FF:000001">
    <property type="entry name" value="Cyclic nucleotide-gated channel alpha 3"/>
    <property type="match status" value="1"/>
</dbReference>
<keyword evidence="4 11" id="KW-1133">Transmembrane helix</keyword>